<evidence type="ECO:0000313" key="9">
    <source>
        <dbReference type="EMBL" id="UGS33850.1"/>
    </source>
</evidence>
<evidence type="ECO:0000259" key="8">
    <source>
        <dbReference type="PROSITE" id="PS51987"/>
    </source>
</evidence>
<evidence type="ECO:0000256" key="1">
    <source>
        <dbReference type="ARBA" id="ARBA00009897"/>
    </source>
</evidence>
<sequence length="509" mass="55652">MLTSNALARATNGDAAVGRVGFIRDHGLWSEAQAAGAHELVRRLDGLRTVRVSWADQHGLVRGKTLPVDVFRSVLRNGMRVNTGPVIMDTGSAIAFNPFMPGGGFDSLDMEGCPDVVCVPDPSTFRVLPWADRTGWVLCDMYFQNGTPFPYSSRAILKNAVAELDRRNLDCLIGVELEWTLTKLIDPKLSPSSLGAPGAPGEPPEVEAVTAGYQYQSEVNADLIAPLMDTLLEQLAGAGLPLRSLEDEWGPSQMEFTFDPQSALEAADTVLLFRSAVRQICRRHGYHATFMCRPGLPGFFSSGWHLHQSLVDRVSGVNAFAAMDGEAELTPLGLRYVAGLLEHAREASAFVIPTVNGYKRLQPYSLAPDRCQWGTENRGSMIRVTGGPGDPTTHLENRAGEPAANPYLYIASQVFAGLDGIDRGLDPGRPTDNPYEHDAQTLPKSLAEAVDELDGSELYRRTMGDAFVDYIVGLKRSEVGRFETAVDGLPPEQLAEVTDWEHREYFQTF</sequence>
<dbReference type="InterPro" id="IPR014746">
    <property type="entry name" value="Gln_synth/guanido_kin_cat_dom"/>
</dbReference>
<keyword evidence="3" id="KW-0547">Nucleotide-binding</keyword>
<dbReference type="Proteomes" id="UP001162834">
    <property type="component" value="Chromosome"/>
</dbReference>
<evidence type="ECO:0000256" key="2">
    <source>
        <dbReference type="ARBA" id="ARBA00022598"/>
    </source>
</evidence>
<dbReference type="EC" id="6.3.1.18" evidence="9"/>
<dbReference type="GO" id="GO:0005524">
    <property type="term" value="F:ATP binding"/>
    <property type="evidence" value="ECO:0007669"/>
    <property type="project" value="UniProtKB-KW"/>
</dbReference>
<dbReference type="KEGG" id="sbae:DSM104329_00215"/>
<protein>
    <submittedName>
        <fullName evidence="9">Gamma-glutamylanilide synthase</fullName>
        <ecNumber evidence="9">6.3.1.18</ecNumber>
    </submittedName>
</protein>
<accession>A0A9E6XT95</accession>
<dbReference type="InterPro" id="IPR036651">
    <property type="entry name" value="Gln_synt_N_sf"/>
</dbReference>
<evidence type="ECO:0000259" key="7">
    <source>
        <dbReference type="PROSITE" id="PS51986"/>
    </source>
</evidence>
<dbReference type="InterPro" id="IPR008146">
    <property type="entry name" value="Gln_synth_cat_dom"/>
</dbReference>
<organism evidence="9 10">
    <name type="scientific">Capillimicrobium parvum</name>
    <dbReference type="NCBI Taxonomy" id="2884022"/>
    <lineage>
        <taxon>Bacteria</taxon>
        <taxon>Bacillati</taxon>
        <taxon>Actinomycetota</taxon>
        <taxon>Thermoleophilia</taxon>
        <taxon>Solirubrobacterales</taxon>
        <taxon>Capillimicrobiaceae</taxon>
        <taxon>Capillimicrobium</taxon>
    </lineage>
</organism>
<dbReference type="RefSeq" id="WP_407655957.1">
    <property type="nucleotide sequence ID" value="NZ_CP087164.1"/>
</dbReference>
<evidence type="ECO:0000256" key="5">
    <source>
        <dbReference type="PROSITE-ProRule" id="PRU01330"/>
    </source>
</evidence>
<reference evidence="9" key="1">
    <citation type="journal article" date="2022" name="Int. J. Syst. Evol. Microbiol.">
        <title>Pseudomonas aegrilactucae sp. nov. and Pseudomonas morbosilactucae sp. nov., pathogens causing bacterial rot of lettuce in Japan.</title>
        <authorList>
            <person name="Sawada H."/>
            <person name="Fujikawa T."/>
            <person name="Satou M."/>
        </authorList>
    </citation>
    <scope>NUCLEOTIDE SEQUENCE</scope>
    <source>
        <strain evidence="9">0166_1</strain>
    </source>
</reference>
<dbReference type="InterPro" id="IPR008147">
    <property type="entry name" value="Gln_synt_N"/>
</dbReference>
<dbReference type="PANTHER" id="PTHR43785:SF12">
    <property type="entry name" value="TYPE-1 GLUTAMINE SYNTHETASE 2"/>
    <property type="match status" value="1"/>
</dbReference>
<evidence type="ECO:0000256" key="6">
    <source>
        <dbReference type="RuleBase" id="RU000384"/>
    </source>
</evidence>
<dbReference type="GO" id="GO:0006542">
    <property type="term" value="P:glutamine biosynthetic process"/>
    <property type="evidence" value="ECO:0007669"/>
    <property type="project" value="InterPro"/>
</dbReference>
<evidence type="ECO:0000256" key="4">
    <source>
        <dbReference type="ARBA" id="ARBA00022840"/>
    </source>
</evidence>
<dbReference type="PROSITE" id="PS51986">
    <property type="entry name" value="GS_BETA_GRASP"/>
    <property type="match status" value="1"/>
</dbReference>
<dbReference type="EMBL" id="CP087164">
    <property type="protein sequence ID" value="UGS33850.1"/>
    <property type="molecule type" value="Genomic_DNA"/>
</dbReference>
<dbReference type="SUPFAM" id="SSF55931">
    <property type="entry name" value="Glutamine synthetase/guanido kinase"/>
    <property type="match status" value="1"/>
</dbReference>
<keyword evidence="10" id="KW-1185">Reference proteome</keyword>
<proteinExistence type="inferred from homology"/>
<dbReference type="PANTHER" id="PTHR43785">
    <property type="entry name" value="GAMMA-GLUTAMYLPUTRESCINE SYNTHETASE"/>
    <property type="match status" value="1"/>
</dbReference>
<comment type="similarity">
    <text evidence="1 5 6">Belongs to the glutamine synthetase family.</text>
</comment>
<feature type="domain" description="GS beta-grasp" evidence="7">
    <location>
        <begin position="45"/>
        <end position="146"/>
    </location>
</feature>
<feature type="domain" description="GS catalytic" evidence="8">
    <location>
        <begin position="153"/>
        <end position="509"/>
    </location>
</feature>
<evidence type="ECO:0000313" key="10">
    <source>
        <dbReference type="Proteomes" id="UP001162834"/>
    </source>
</evidence>
<keyword evidence="4" id="KW-0067">ATP-binding</keyword>
<dbReference type="AlphaFoldDB" id="A0A9E6XT95"/>
<dbReference type="Pfam" id="PF00120">
    <property type="entry name" value="Gln-synt_C"/>
    <property type="match status" value="1"/>
</dbReference>
<gene>
    <name evidence="9" type="primary">atdA1</name>
    <name evidence="9" type="ORF">DSM104329_00215</name>
</gene>
<dbReference type="GO" id="GO:0004356">
    <property type="term" value="F:glutamine synthetase activity"/>
    <property type="evidence" value="ECO:0007669"/>
    <property type="project" value="InterPro"/>
</dbReference>
<dbReference type="PROSITE" id="PS51987">
    <property type="entry name" value="GS_CATALYTIC"/>
    <property type="match status" value="1"/>
</dbReference>
<name>A0A9E6XT95_9ACTN</name>
<keyword evidence="2 9" id="KW-0436">Ligase</keyword>
<dbReference type="SMART" id="SM01230">
    <property type="entry name" value="Gln-synt_C"/>
    <property type="match status" value="1"/>
</dbReference>
<dbReference type="SUPFAM" id="SSF54368">
    <property type="entry name" value="Glutamine synthetase, N-terminal domain"/>
    <property type="match status" value="1"/>
</dbReference>
<dbReference type="Gene3D" id="3.10.20.70">
    <property type="entry name" value="Glutamine synthetase, N-terminal domain"/>
    <property type="match status" value="1"/>
</dbReference>
<dbReference type="Gene3D" id="3.30.590.10">
    <property type="entry name" value="Glutamine synthetase/guanido kinase, catalytic domain"/>
    <property type="match status" value="1"/>
</dbReference>
<evidence type="ECO:0000256" key="3">
    <source>
        <dbReference type="ARBA" id="ARBA00022741"/>
    </source>
</evidence>